<name>A0A423WMS9_9PEZI</name>
<accession>A0A423WMS9</accession>
<gene>
    <name evidence="2" type="ORF">VMCG_04719</name>
</gene>
<dbReference type="Gene3D" id="3.50.50.60">
    <property type="entry name" value="FAD/NAD(P)-binding domain"/>
    <property type="match status" value="2"/>
</dbReference>
<evidence type="ECO:0000313" key="3">
    <source>
        <dbReference type="Proteomes" id="UP000283895"/>
    </source>
</evidence>
<evidence type="ECO:0008006" key="4">
    <source>
        <dbReference type="Google" id="ProtNLM"/>
    </source>
</evidence>
<dbReference type="AlphaFoldDB" id="A0A423WMS9"/>
<dbReference type="OrthoDB" id="74360at2759"/>
<dbReference type="PANTHER" id="PTHR43539:SF68">
    <property type="entry name" value="FLAVIN-BINDING MONOOXYGENASE-LIKE PROTEIN (AFU_ORTHOLOGUE AFUA_4G09220)"/>
    <property type="match status" value="1"/>
</dbReference>
<dbReference type="Pfam" id="PF13738">
    <property type="entry name" value="Pyr_redox_3"/>
    <property type="match status" value="1"/>
</dbReference>
<evidence type="ECO:0000256" key="1">
    <source>
        <dbReference type="ARBA" id="ARBA00023002"/>
    </source>
</evidence>
<keyword evidence="1" id="KW-0560">Oxidoreductase</keyword>
<organism evidence="2 3">
    <name type="scientific">Cytospora schulzeri</name>
    <dbReference type="NCBI Taxonomy" id="448051"/>
    <lineage>
        <taxon>Eukaryota</taxon>
        <taxon>Fungi</taxon>
        <taxon>Dikarya</taxon>
        <taxon>Ascomycota</taxon>
        <taxon>Pezizomycotina</taxon>
        <taxon>Sordariomycetes</taxon>
        <taxon>Sordariomycetidae</taxon>
        <taxon>Diaporthales</taxon>
        <taxon>Cytosporaceae</taxon>
        <taxon>Cytospora</taxon>
    </lineage>
</organism>
<keyword evidence="3" id="KW-1185">Reference proteome</keyword>
<dbReference type="SUPFAM" id="SSF51905">
    <property type="entry name" value="FAD/NAD(P)-binding domain"/>
    <property type="match status" value="2"/>
</dbReference>
<evidence type="ECO:0000313" key="2">
    <source>
        <dbReference type="EMBL" id="ROW04748.1"/>
    </source>
</evidence>
<dbReference type="InterPro" id="IPR036188">
    <property type="entry name" value="FAD/NAD-bd_sf"/>
</dbReference>
<proteinExistence type="predicted"/>
<dbReference type="GO" id="GO:0050660">
    <property type="term" value="F:flavin adenine dinucleotide binding"/>
    <property type="evidence" value="ECO:0007669"/>
    <property type="project" value="TreeGrafter"/>
</dbReference>
<dbReference type="GO" id="GO:0004497">
    <property type="term" value="F:monooxygenase activity"/>
    <property type="evidence" value="ECO:0007669"/>
    <property type="project" value="TreeGrafter"/>
</dbReference>
<dbReference type="PANTHER" id="PTHR43539">
    <property type="entry name" value="FLAVIN-BINDING MONOOXYGENASE-LIKE PROTEIN (AFU_ORTHOLOGUE AFUA_4G09220)"/>
    <property type="match status" value="1"/>
</dbReference>
<protein>
    <recommendedName>
        <fullName evidence="4">FAD/NAD(P)-binding domain-containing protein</fullName>
    </recommendedName>
</protein>
<dbReference type="STRING" id="356882.A0A423WMS9"/>
<dbReference type="Proteomes" id="UP000283895">
    <property type="component" value="Unassembled WGS sequence"/>
</dbReference>
<reference evidence="2 3" key="1">
    <citation type="submission" date="2015-09" db="EMBL/GenBank/DDBJ databases">
        <title>Host preference determinants of Valsa canker pathogens revealed by comparative genomics.</title>
        <authorList>
            <person name="Yin Z."/>
            <person name="Huang L."/>
        </authorList>
    </citation>
    <scope>NUCLEOTIDE SEQUENCE [LARGE SCALE GENOMIC DNA]</scope>
    <source>
        <strain evidence="2 3">03-1</strain>
    </source>
</reference>
<sequence>MGSVTTRPHEEYPPRASLAKDVYRPFPVLPDKLPSPDEVDAPALIARSLRSLTDALGAEDVHKIKSCFLASQSYWRDLLSLTYHIRTFSDADVIGPAIMTLTRKRGLLGGFEVIPGSVQDVVVSPALRWIEAMITFKTLMPKAKCEGRITLFPEADENGEAIWKIWSLSTWLEDFEEYPEDQNKLKAPGRDVKDTEDIETDVFIVGGGNAGIILSASLKALGVESLIVDRHPQPGDNWRLRYDCLRFHVPKSSCDTPYLSYPKEDPLILTRPMLADHMKNYVATFNLNILNSSTVEASAFNQSKGVWNMRIRTPYGVKTVIAKHLVQSTGIGCQKPNIPKLPGGELYKGISIHSAEYKNPKQFTGNGAKSVIVVGSANSAFDVMEDCASSGLKTTMVARSPTYIFPWEYSMAPQGLGLYERIPADLADKVQMSGPNAIGGQLVMGLQSHLAQQEKDRYKPLAETGFPVYDSTVPDKGDLMHHMLERGGGHFNDIGEGVKMLVEGVCAVKGNVEPVGFTPKGLKFSDGSTVDADAIVWCTGFADKDPNVTAEILGGHKFDKMGDCKDDLGPRDIAVMRDAIWGVDKEGEVRGVWKRHLRVNNYWAHGGTTAQHRYYSKFLALQIKAALEGILPEAYRDSPETM</sequence>
<comment type="caution">
    <text evidence="2">The sequence shown here is derived from an EMBL/GenBank/DDBJ whole genome shotgun (WGS) entry which is preliminary data.</text>
</comment>
<dbReference type="InterPro" id="IPR050982">
    <property type="entry name" value="Auxin_biosynth/cation_transpt"/>
</dbReference>
<dbReference type="EMBL" id="LKEA01000013">
    <property type="protein sequence ID" value="ROW04748.1"/>
    <property type="molecule type" value="Genomic_DNA"/>
</dbReference>